<dbReference type="PANTHER" id="PTHR30478">
    <property type="entry name" value="DNA POLYMERASE III SUBUNIT BETA"/>
    <property type="match status" value="1"/>
</dbReference>
<dbReference type="Proteomes" id="UP000076512">
    <property type="component" value="Unassembled WGS sequence"/>
</dbReference>
<comment type="subcellular location">
    <subcellularLocation>
        <location evidence="1">Cytoplasm</location>
    </subcellularLocation>
</comment>
<protein>
    <recommendedName>
        <fullName evidence="9">DNA polymerase III beta sliding clamp central domain-containing protein</fullName>
    </recommendedName>
</protein>
<organism evidence="10 11">
    <name type="scientific">Nocardia terpenica</name>
    <dbReference type="NCBI Taxonomy" id="455432"/>
    <lineage>
        <taxon>Bacteria</taxon>
        <taxon>Bacillati</taxon>
        <taxon>Actinomycetota</taxon>
        <taxon>Actinomycetes</taxon>
        <taxon>Mycobacteriales</taxon>
        <taxon>Nocardiaceae</taxon>
        <taxon>Nocardia</taxon>
    </lineage>
</organism>
<dbReference type="EMBL" id="LWGR01000013">
    <property type="protein sequence ID" value="KZM71079.1"/>
    <property type="molecule type" value="Genomic_DNA"/>
</dbReference>
<evidence type="ECO:0000313" key="11">
    <source>
        <dbReference type="Proteomes" id="UP000076512"/>
    </source>
</evidence>
<evidence type="ECO:0000256" key="1">
    <source>
        <dbReference type="ARBA" id="ARBA00004496"/>
    </source>
</evidence>
<evidence type="ECO:0000256" key="6">
    <source>
        <dbReference type="ARBA" id="ARBA00022705"/>
    </source>
</evidence>
<dbReference type="InterPro" id="IPR001001">
    <property type="entry name" value="DNA_polIII_beta"/>
</dbReference>
<evidence type="ECO:0000259" key="9">
    <source>
        <dbReference type="Pfam" id="PF02767"/>
    </source>
</evidence>
<evidence type="ECO:0000256" key="2">
    <source>
        <dbReference type="ARBA" id="ARBA00010752"/>
    </source>
</evidence>
<evidence type="ECO:0000256" key="7">
    <source>
        <dbReference type="ARBA" id="ARBA00022932"/>
    </source>
</evidence>
<dbReference type="GO" id="GO:0009360">
    <property type="term" value="C:DNA polymerase III complex"/>
    <property type="evidence" value="ECO:0007669"/>
    <property type="project" value="InterPro"/>
</dbReference>
<name>A0A164K684_9NOCA</name>
<sequence>MSRQQVATFTADLKTLASDILFIKRVTGFRRAHLPVLELATVTVRDGVAAISFYNFDAAVTVRMPGAGDDTCFAVNLNVLADAVKAVGATNTGTFTMRAGELRIAAAGVAVTVPLAGAELTEDMPVHPVVDGTPVAIVPGAEFARLGAITATAVGRDTDLPMLTGVRVECSGTHLHAVTTDRYKVAIAEATNRFCVAEDTALLVPGHPFHHFAKRAGSSGTVTVSVGANGMVSLESDDCTVAVNQLDHEYVKWRNLLPSTTSVSFTFDPAALLRAVKAMPKGASTINLHISDGEVRVVGYSGREESPFSSMLLDVTDIECDQDMVIKFSAPYVATILGAVPKGVKVQWRGTTPTRPALFVWESARVLLMPVRIPG</sequence>
<dbReference type="CDD" id="cd00140">
    <property type="entry name" value="beta_clamp"/>
    <property type="match status" value="1"/>
</dbReference>
<evidence type="ECO:0000313" key="10">
    <source>
        <dbReference type="EMBL" id="KZM71079.1"/>
    </source>
</evidence>
<comment type="similarity">
    <text evidence="2">Belongs to the beta sliding clamp family.</text>
</comment>
<evidence type="ECO:0000256" key="3">
    <source>
        <dbReference type="ARBA" id="ARBA00022490"/>
    </source>
</evidence>
<dbReference type="GO" id="GO:0006271">
    <property type="term" value="P:DNA strand elongation involved in DNA replication"/>
    <property type="evidence" value="ECO:0007669"/>
    <property type="project" value="TreeGrafter"/>
</dbReference>
<evidence type="ECO:0000256" key="5">
    <source>
        <dbReference type="ARBA" id="ARBA00022695"/>
    </source>
</evidence>
<dbReference type="AlphaFoldDB" id="A0A164K684"/>
<dbReference type="GO" id="GO:0008408">
    <property type="term" value="F:3'-5' exonuclease activity"/>
    <property type="evidence" value="ECO:0007669"/>
    <property type="project" value="InterPro"/>
</dbReference>
<keyword evidence="11" id="KW-1185">Reference proteome</keyword>
<feature type="domain" description="DNA polymerase III beta sliding clamp central" evidence="9">
    <location>
        <begin position="139"/>
        <end position="250"/>
    </location>
</feature>
<dbReference type="GO" id="GO:0003677">
    <property type="term" value="F:DNA binding"/>
    <property type="evidence" value="ECO:0007669"/>
    <property type="project" value="UniProtKB-KW"/>
</dbReference>
<keyword evidence="3" id="KW-0963">Cytoplasm</keyword>
<dbReference type="InterPro" id="IPR046938">
    <property type="entry name" value="DNA_clamp_sf"/>
</dbReference>
<dbReference type="SMART" id="SM00480">
    <property type="entry name" value="POL3Bc"/>
    <property type="match status" value="1"/>
</dbReference>
<dbReference type="Gene3D" id="3.10.150.10">
    <property type="entry name" value="DNA Polymerase III, subunit A, domain 2"/>
    <property type="match status" value="1"/>
</dbReference>
<dbReference type="GO" id="GO:0003887">
    <property type="term" value="F:DNA-directed DNA polymerase activity"/>
    <property type="evidence" value="ECO:0007669"/>
    <property type="project" value="UniProtKB-KW"/>
</dbReference>
<accession>A0A164K684</accession>
<keyword evidence="5" id="KW-0548">Nucleotidyltransferase</keyword>
<keyword evidence="4" id="KW-0808">Transferase</keyword>
<dbReference type="PANTHER" id="PTHR30478:SF0">
    <property type="entry name" value="BETA SLIDING CLAMP"/>
    <property type="match status" value="1"/>
</dbReference>
<dbReference type="STRING" id="455432.AWN90_41955"/>
<proteinExistence type="inferred from homology"/>
<gene>
    <name evidence="10" type="ORF">AWN90_41955</name>
</gene>
<evidence type="ECO:0000256" key="8">
    <source>
        <dbReference type="ARBA" id="ARBA00023125"/>
    </source>
</evidence>
<keyword evidence="8" id="KW-0238">DNA-binding</keyword>
<dbReference type="SUPFAM" id="SSF55979">
    <property type="entry name" value="DNA clamp"/>
    <property type="match status" value="2"/>
</dbReference>
<dbReference type="GO" id="GO:0005737">
    <property type="term" value="C:cytoplasm"/>
    <property type="evidence" value="ECO:0007669"/>
    <property type="project" value="UniProtKB-SubCell"/>
</dbReference>
<reference evidence="10 11" key="1">
    <citation type="submission" date="2016-04" db="EMBL/GenBank/DDBJ databases">
        <authorList>
            <person name="Evans L.H."/>
            <person name="Alamgir A."/>
            <person name="Owens N."/>
            <person name="Weber N.D."/>
            <person name="Virtaneva K."/>
            <person name="Barbian K."/>
            <person name="Babar A."/>
            <person name="Rosenke K."/>
        </authorList>
    </citation>
    <scope>NUCLEOTIDE SEQUENCE [LARGE SCALE GENOMIC DNA]</scope>
    <source>
        <strain evidence="10 11">IFM 0406</strain>
    </source>
</reference>
<evidence type="ECO:0000256" key="4">
    <source>
        <dbReference type="ARBA" id="ARBA00022679"/>
    </source>
</evidence>
<keyword evidence="6" id="KW-0235">DNA replication</keyword>
<keyword evidence="7" id="KW-0239">DNA-directed DNA polymerase</keyword>
<dbReference type="InterPro" id="IPR022637">
    <property type="entry name" value="DNA_polIII_beta_cen"/>
</dbReference>
<dbReference type="Pfam" id="PF02767">
    <property type="entry name" value="DNA_pol3_beta_2"/>
    <property type="match status" value="1"/>
</dbReference>
<dbReference type="Gene3D" id="3.70.10.10">
    <property type="match status" value="1"/>
</dbReference>
<comment type="caution">
    <text evidence="10">The sequence shown here is derived from an EMBL/GenBank/DDBJ whole genome shotgun (WGS) entry which is preliminary data.</text>
</comment>